<accession>A0A1G6HUN7</accession>
<feature type="binding site" evidence="2">
    <location>
        <position position="115"/>
    </location>
    <ligand>
        <name>substrate</name>
    </ligand>
</feature>
<dbReference type="InterPro" id="IPR029069">
    <property type="entry name" value="HotDog_dom_sf"/>
</dbReference>
<feature type="active site" evidence="1">
    <location>
        <position position="71"/>
    </location>
</feature>
<dbReference type="STRING" id="1640674.SAMN05216323_101331"/>
<organism evidence="4 5">
    <name type="scientific">Williamwhitmania taraxaci</name>
    <dbReference type="NCBI Taxonomy" id="1640674"/>
    <lineage>
        <taxon>Bacteria</taxon>
        <taxon>Pseudomonadati</taxon>
        <taxon>Bacteroidota</taxon>
        <taxon>Bacteroidia</taxon>
        <taxon>Bacteroidales</taxon>
        <taxon>Williamwhitmaniaceae</taxon>
        <taxon>Williamwhitmania</taxon>
    </lineage>
</organism>
<dbReference type="Pfam" id="PF22636">
    <property type="entry name" value="FlK"/>
    <property type="match status" value="1"/>
</dbReference>
<feature type="binding site" evidence="2">
    <location>
        <position position="64"/>
    </location>
    <ligand>
        <name>substrate</name>
    </ligand>
</feature>
<dbReference type="EMBL" id="FMYP01000013">
    <property type="protein sequence ID" value="SDB97863.1"/>
    <property type="molecule type" value="Genomic_DNA"/>
</dbReference>
<name>A0A1G6HUN7_9BACT</name>
<dbReference type="PANTHER" id="PTHR36934">
    <property type="entry name" value="BLR0278 PROTEIN"/>
    <property type="match status" value="1"/>
</dbReference>
<dbReference type="InterPro" id="IPR025540">
    <property type="entry name" value="FlK"/>
</dbReference>
<evidence type="ECO:0000256" key="2">
    <source>
        <dbReference type="PIRSR" id="PIRSR014972-2"/>
    </source>
</evidence>
<feature type="binding site" evidence="2">
    <location>
        <position position="64"/>
    </location>
    <ligand>
        <name>CoA</name>
        <dbReference type="ChEBI" id="CHEBI:57287"/>
    </ligand>
</feature>
<dbReference type="OrthoDB" id="6902891at2"/>
<dbReference type="SUPFAM" id="SSF54637">
    <property type="entry name" value="Thioesterase/thiol ester dehydrase-isomerase"/>
    <property type="match status" value="1"/>
</dbReference>
<dbReference type="Proteomes" id="UP000199452">
    <property type="component" value="Unassembled WGS sequence"/>
</dbReference>
<proteinExistence type="predicted"/>
<dbReference type="AlphaFoldDB" id="A0A1G6HUN7"/>
<evidence type="ECO:0000313" key="5">
    <source>
        <dbReference type="Proteomes" id="UP000199452"/>
    </source>
</evidence>
<feature type="active site" evidence="1">
    <location>
        <position position="45"/>
    </location>
</feature>
<evidence type="ECO:0000259" key="3">
    <source>
        <dbReference type="Pfam" id="PF22636"/>
    </source>
</evidence>
<sequence length="129" mass="13865">MADIIIPHGITFESTQTVTANDTASKYGSGLVEVFATPAMVALMENACLNAVLPYLPEGFSSVGVDISVSHVKATPMGKVVKCMATLTKVDGRKLDFEVVASDEEGLIGKGTHSRYIINIEKFMEKLKK</sequence>
<protein>
    <submittedName>
        <fullName evidence="4">Thioesterase superfamily</fullName>
    </submittedName>
</protein>
<dbReference type="InterPro" id="IPR054485">
    <property type="entry name" value="FlK-like_dom"/>
</dbReference>
<reference evidence="4 5" key="1">
    <citation type="submission" date="2016-09" db="EMBL/GenBank/DDBJ databases">
        <authorList>
            <person name="Capua I."/>
            <person name="De Benedictis P."/>
            <person name="Joannis T."/>
            <person name="Lombin L.H."/>
            <person name="Cattoli G."/>
        </authorList>
    </citation>
    <scope>NUCLEOTIDE SEQUENCE [LARGE SCALE GENOMIC DNA]</scope>
    <source>
        <strain evidence="4 5">A7P-90m</strain>
    </source>
</reference>
<dbReference type="PIRSF" id="PIRSF014972">
    <property type="entry name" value="FlK"/>
    <property type="match status" value="1"/>
</dbReference>
<dbReference type="PANTHER" id="PTHR36934:SF1">
    <property type="entry name" value="THIOESTERASE DOMAIN-CONTAINING PROTEIN"/>
    <property type="match status" value="1"/>
</dbReference>
<keyword evidence="5" id="KW-1185">Reference proteome</keyword>
<evidence type="ECO:0000256" key="1">
    <source>
        <dbReference type="PIRSR" id="PIRSR014972-1"/>
    </source>
</evidence>
<feature type="domain" description="Fluoroacetyl-CoA-specific thioesterase-like" evidence="3">
    <location>
        <begin position="18"/>
        <end position="120"/>
    </location>
</feature>
<dbReference type="RefSeq" id="WP_092436580.1">
    <property type="nucleotide sequence ID" value="NZ_FMYP01000013.1"/>
</dbReference>
<feature type="active site" evidence="1">
    <location>
        <position position="37"/>
    </location>
</feature>
<gene>
    <name evidence="4" type="ORF">SAMN05216323_101331</name>
</gene>
<evidence type="ECO:0000313" key="4">
    <source>
        <dbReference type="EMBL" id="SDB97863.1"/>
    </source>
</evidence>
<dbReference type="Gene3D" id="3.10.129.10">
    <property type="entry name" value="Hotdog Thioesterase"/>
    <property type="match status" value="1"/>
</dbReference>